<dbReference type="Proteomes" id="UP000245368">
    <property type="component" value="Chromosome"/>
</dbReference>
<dbReference type="PROSITE" id="PS01277">
    <property type="entry name" value="RIBONUCLEASE_PH"/>
    <property type="match status" value="1"/>
</dbReference>
<dbReference type="HAMAP" id="MF_00564">
    <property type="entry name" value="RNase_PH"/>
    <property type="match status" value="1"/>
</dbReference>
<evidence type="ECO:0000256" key="5">
    <source>
        <dbReference type="ARBA" id="ARBA00022884"/>
    </source>
</evidence>
<dbReference type="EMBL" id="CP029494">
    <property type="protein sequence ID" value="AWN23322.1"/>
    <property type="molecule type" value="Genomic_DNA"/>
</dbReference>
<evidence type="ECO:0000256" key="4">
    <source>
        <dbReference type="ARBA" id="ARBA00022694"/>
    </source>
</evidence>
<keyword evidence="4 6" id="KW-0819">tRNA processing</keyword>
<keyword evidence="2 6" id="KW-0698">rRNA processing</keyword>
<organism evidence="9 10">
    <name type="scientific">Deinococcus irradiatisoli</name>
    <dbReference type="NCBI Taxonomy" id="2202254"/>
    <lineage>
        <taxon>Bacteria</taxon>
        <taxon>Thermotogati</taxon>
        <taxon>Deinococcota</taxon>
        <taxon>Deinococci</taxon>
        <taxon>Deinococcales</taxon>
        <taxon>Deinococcaceae</taxon>
        <taxon>Deinococcus</taxon>
    </lineage>
</organism>
<dbReference type="GO" id="GO:0016075">
    <property type="term" value="P:rRNA catabolic process"/>
    <property type="evidence" value="ECO:0007669"/>
    <property type="project" value="UniProtKB-UniRule"/>
</dbReference>
<comment type="similarity">
    <text evidence="1 6">Belongs to the RNase PH family.</text>
</comment>
<dbReference type="InterPro" id="IPR027408">
    <property type="entry name" value="PNPase/RNase_PH_dom_sf"/>
</dbReference>
<dbReference type="Pfam" id="PF01138">
    <property type="entry name" value="RNase_PH"/>
    <property type="match status" value="1"/>
</dbReference>
<sequence length="233" mass="25357">MRAGRSPLEPRSLKVSRQVNAYAEGSALVELGQTRVLATVSLDPKVPPHMRGKKEGWLMAEYSMLPRATHDRLNRERNLQNGRRHEIQRLLGRSFRSSLDLKFFKNQTLIVDCDVLQADGGTRVTSVLAGYAALFDLADRLIKRGTLSEWPLLHELGAVSVGYVGGQLLVDLEYSEDMQASADLNVVATGSGLILEAQGGAEGQPITPEQYSELLRAGVAAAGALSRALHAQL</sequence>
<dbReference type="AlphaFoldDB" id="A0A2Z3JE53"/>
<dbReference type="GO" id="GO:0000049">
    <property type="term" value="F:tRNA binding"/>
    <property type="evidence" value="ECO:0007669"/>
    <property type="project" value="UniProtKB-UniRule"/>
</dbReference>
<protein>
    <recommendedName>
        <fullName evidence="6">Ribonuclease PH</fullName>
        <shortName evidence="6">RNase PH</shortName>
        <ecNumber evidence="6">2.7.7.56</ecNumber>
    </recommendedName>
    <alternativeName>
        <fullName evidence="6">tRNA nucleotidyltransferase</fullName>
    </alternativeName>
</protein>
<name>A0A2Z3JE53_9DEIO</name>
<dbReference type="SUPFAM" id="SSF55666">
    <property type="entry name" value="Ribonuclease PH domain 2-like"/>
    <property type="match status" value="1"/>
</dbReference>
<comment type="subunit">
    <text evidence="6">Homohexameric ring arranged as a trimer of dimers.</text>
</comment>
<keyword evidence="5" id="KW-0694">RNA-binding</keyword>
<evidence type="ECO:0000256" key="3">
    <source>
        <dbReference type="ARBA" id="ARBA00022555"/>
    </source>
</evidence>
<dbReference type="Pfam" id="PF03725">
    <property type="entry name" value="RNase_PH_C"/>
    <property type="match status" value="1"/>
</dbReference>
<evidence type="ECO:0000259" key="7">
    <source>
        <dbReference type="Pfam" id="PF01138"/>
    </source>
</evidence>
<feature type="binding site" evidence="6">
    <location>
        <begin position="121"/>
        <end position="123"/>
    </location>
    <ligand>
        <name>phosphate</name>
        <dbReference type="ChEBI" id="CHEBI:43474"/>
        <note>substrate</note>
    </ligand>
</feature>
<accession>A0A2Z3JE53</accession>
<feature type="binding site" evidence="6">
    <location>
        <position position="83"/>
    </location>
    <ligand>
        <name>phosphate</name>
        <dbReference type="ChEBI" id="CHEBI:43474"/>
        <note>substrate</note>
    </ligand>
</feature>
<dbReference type="InterPro" id="IPR002381">
    <property type="entry name" value="RNase_PH_bac-type"/>
</dbReference>
<dbReference type="GO" id="GO:0000175">
    <property type="term" value="F:3'-5'-RNA exonuclease activity"/>
    <property type="evidence" value="ECO:0007669"/>
    <property type="project" value="UniProtKB-UniRule"/>
</dbReference>
<dbReference type="OrthoDB" id="9802265at2"/>
<keyword evidence="3 6" id="KW-0820">tRNA-binding</keyword>
<dbReference type="PANTHER" id="PTHR11953">
    <property type="entry name" value="EXOSOME COMPLEX COMPONENT"/>
    <property type="match status" value="1"/>
</dbReference>
<comment type="catalytic activity">
    <reaction evidence="6">
        <text>tRNA(n+1) + phosphate = tRNA(n) + a ribonucleoside 5'-diphosphate</text>
        <dbReference type="Rhea" id="RHEA:10628"/>
        <dbReference type="Rhea" id="RHEA-COMP:17343"/>
        <dbReference type="Rhea" id="RHEA-COMP:17344"/>
        <dbReference type="ChEBI" id="CHEBI:43474"/>
        <dbReference type="ChEBI" id="CHEBI:57930"/>
        <dbReference type="ChEBI" id="CHEBI:173114"/>
        <dbReference type="EC" id="2.7.7.56"/>
    </reaction>
</comment>
<dbReference type="InterPro" id="IPR001247">
    <property type="entry name" value="ExoRNase_PH_dom1"/>
</dbReference>
<gene>
    <name evidence="6" type="primary">rph</name>
    <name evidence="9" type="ORF">DKM44_08830</name>
</gene>
<dbReference type="InterPro" id="IPR020568">
    <property type="entry name" value="Ribosomal_Su5_D2-typ_SF"/>
</dbReference>
<keyword evidence="6" id="KW-0548">Nucleotidyltransferase</keyword>
<comment type="function">
    <text evidence="6">Phosphorolytic 3'-5' exoribonuclease that plays an important role in tRNA 3'-end maturation. Removes nucleotide residues following the 3'-CCA terminus of tRNAs; can also add nucleotides to the ends of RNA molecules by using nucleoside diphosphates as substrates, but this may not be physiologically important. Probably plays a role in initiation of 16S rRNA degradation (leading to ribosome degradation) during starvation.</text>
</comment>
<proteinExistence type="inferred from homology"/>
<dbReference type="InterPro" id="IPR015847">
    <property type="entry name" value="ExoRNase_PH_dom2"/>
</dbReference>
<dbReference type="GO" id="GO:0006364">
    <property type="term" value="P:rRNA processing"/>
    <property type="evidence" value="ECO:0007669"/>
    <property type="project" value="UniProtKB-KW"/>
</dbReference>
<dbReference type="Gene3D" id="3.30.230.70">
    <property type="entry name" value="GHMP Kinase, N-terminal domain"/>
    <property type="match status" value="1"/>
</dbReference>
<evidence type="ECO:0000256" key="1">
    <source>
        <dbReference type="ARBA" id="ARBA00006678"/>
    </source>
</evidence>
<dbReference type="SUPFAM" id="SSF54211">
    <property type="entry name" value="Ribosomal protein S5 domain 2-like"/>
    <property type="match status" value="1"/>
</dbReference>
<feature type="domain" description="Exoribonuclease phosphorolytic" evidence="8">
    <location>
        <begin position="157"/>
        <end position="219"/>
    </location>
</feature>
<evidence type="ECO:0000259" key="8">
    <source>
        <dbReference type="Pfam" id="PF03725"/>
    </source>
</evidence>
<dbReference type="EC" id="2.7.7.56" evidence="6"/>
<evidence type="ECO:0000313" key="10">
    <source>
        <dbReference type="Proteomes" id="UP000245368"/>
    </source>
</evidence>
<dbReference type="InterPro" id="IPR050080">
    <property type="entry name" value="RNase_PH"/>
</dbReference>
<evidence type="ECO:0000256" key="6">
    <source>
        <dbReference type="HAMAP-Rule" id="MF_00564"/>
    </source>
</evidence>
<reference evidence="9 10" key="1">
    <citation type="submission" date="2018-05" db="EMBL/GenBank/DDBJ databases">
        <title>Complete Genome Sequence of Deinococcus sp. strain 17bor-2.</title>
        <authorList>
            <person name="Srinivasan S."/>
        </authorList>
    </citation>
    <scope>NUCLEOTIDE SEQUENCE [LARGE SCALE GENOMIC DNA]</scope>
    <source>
        <strain evidence="9 10">17bor-2</strain>
    </source>
</reference>
<dbReference type="PANTHER" id="PTHR11953:SF0">
    <property type="entry name" value="EXOSOME COMPLEX COMPONENT RRP41"/>
    <property type="match status" value="1"/>
</dbReference>
<evidence type="ECO:0000313" key="9">
    <source>
        <dbReference type="EMBL" id="AWN23322.1"/>
    </source>
</evidence>
<dbReference type="KEGG" id="dez:DKM44_08830"/>
<evidence type="ECO:0000256" key="2">
    <source>
        <dbReference type="ARBA" id="ARBA00022552"/>
    </source>
</evidence>
<dbReference type="InterPro" id="IPR018336">
    <property type="entry name" value="RNase_PH_CS"/>
</dbReference>
<keyword evidence="6" id="KW-0808">Transferase</keyword>
<dbReference type="GO" id="GO:0008033">
    <property type="term" value="P:tRNA processing"/>
    <property type="evidence" value="ECO:0007669"/>
    <property type="project" value="UniProtKB-UniRule"/>
</dbReference>
<dbReference type="NCBIfam" id="TIGR01966">
    <property type="entry name" value="RNasePH"/>
    <property type="match status" value="1"/>
</dbReference>
<dbReference type="GO" id="GO:0009022">
    <property type="term" value="F:tRNA nucleotidyltransferase activity"/>
    <property type="evidence" value="ECO:0007669"/>
    <property type="project" value="UniProtKB-UniRule"/>
</dbReference>
<dbReference type="InterPro" id="IPR036345">
    <property type="entry name" value="ExoRNase_PH_dom2_sf"/>
</dbReference>
<feature type="domain" description="Exoribonuclease phosphorolytic" evidence="7">
    <location>
        <begin position="10"/>
        <end position="136"/>
    </location>
</feature>
<dbReference type="RefSeq" id="WP_109827051.1">
    <property type="nucleotide sequence ID" value="NZ_CP029494.1"/>
</dbReference>
<keyword evidence="10" id="KW-1185">Reference proteome</keyword>